<evidence type="ECO:0000256" key="5">
    <source>
        <dbReference type="PROSITE-ProRule" id="PRU10137"/>
    </source>
</evidence>
<dbReference type="Proteomes" id="UP001157046">
    <property type="component" value="Unassembled WGS sequence"/>
</dbReference>
<evidence type="ECO:0000256" key="2">
    <source>
        <dbReference type="ARBA" id="ARBA00022908"/>
    </source>
</evidence>
<comment type="similarity">
    <text evidence="1">Belongs to the site-specific recombinase resolvase family.</text>
</comment>
<keyword evidence="2" id="KW-0229">DNA integration</keyword>
<dbReference type="PROSITE" id="PS00397">
    <property type="entry name" value="RECOMBINASES_1"/>
    <property type="match status" value="1"/>
</dbReference>
<dbReference type="InterPro" id="IPR006119">
    <property type="entry name" value="Resolv_N"/>
</dbReference>
<dbReference type="EMBL" id="BSUY01000001">
    <property type="protein sequence ID" value="GMA82450.1"/>
    <property type="molecule type" value="Genomic_DNA"/>
</dbReference>
<evidence type="ECO:0000313" key="8">
    <source>
        <dbReference type="Proteomes" id="UP001157046"/>
    </source>
</evidence>
<dbReference type="CDD" id="cd03768">
    <property type="entry name" value="SR_ResInv"/>
    <property type="match status" value="1"/>
</dbReference>
<keyword evidence="3" id="KW-0238">DNA-binding</keyword>
<feature type="active site" description="O-(5'-phospho-DNA)-serine intermediate" evidence="5">
    <location>
        <position position="11"/>
    </location>
</feature>
<comment type="caution">
    <text evidence="7">The sequence shown here is derived from an EMBL/GenBank/DDBJ whole genome shotgun (WGS) entry which is preliminary data.</text>
</comment>
<dbReference type="Pfam" id="PF00239">
    <property type="entry name" value="Resolvase"/>
    <property type="match status" value="1"/>
</dbReference>
<keyword evidence="8" id="KW-1185">Reference proteome</keyword>
<accession>A0ABQ6J6I1</accession>
<proteinExistence type="inferred from homology"/>
<evidence type="ECO:0000256" key="3">
    <source>
        <dbReference type="ARBA" id="ARBA00023125"/>
    </source>
</evidence>
<dbReference type="PANTHER" id="PTHR30461:SF26">
    <property type="entry name" value="RESOLVASE HOMOLOG YNEB"/>
    <property type="match status" value="1"/>
</dbReference>
<dbReference type="PANTHER" id="PTHR30461">
    <property type="entry name" value="DNA-INVERTASE FROM LAMBDOID PROPHAGE"/>
    <property type="match status" value="1"/>
</dbReference>
<dbReference type="PROSITE" id="PS51736">
    <property type="entry name" value="RECOMBINASES_3"/>
    <property type="match status" value="1"/>
</dbReference>
<dbReference type="Gene3D" id="1.10.10.60">
    <property type="entry name" value="Homeodomain-like"/>
    <property type="match status" value="1"/>
</dbReference>
<feature type="domain" description="Resolvase/invertase-type recombinase catalytic" evidence="6">
    <location>
        <begin position="3"/>
        <end position="137"/>
    </location>
</feature>
<dbReference type="InterPro" id="IPR006118">
    <property type="entry name" value="Recombinase_CS"/>
</dbReference>
<dbReference type="SUPFAM" id="SSF53041">
    <property type="entry name" value="Resolvase-like"/>
    <property type="match status" value="1"/>
</dbReference>
<organism evidence="7 8">
    <name type="scientific">Shewanella glacialipiscicola</name>
    <dbReference type="NCBI Taxonomy" id="614069"/>
    <lineage>
        <taxon>Bacteria</taxon>
        <taxon>Pseudomonadati</taxon>
        <taxon>Pseudomonadota</taxon>
        <taxon>Gammaproteobacteria</taxon>
        <taxon>Alteromonadales</taxon>
        <taxon>Shewanellaceae</taxon>
        <taxon>Shewanella</taxon>
    </lineage>
</organism>
<dbReference type="Gene3D" id="3.40.50.1390">
    <property type="entry name" value="Resolvase, N-terminal catalytic domain"/>
    <property type="match status" value="1"/>
</dbReference>
<sequence>MAQALGYIRVSTVEQNTVRQLDGVSIDRHFIDTCSGSTQERPALLELKAYCRDGDIVVVHDISRLARNIADLIELIKFFNAKGVAVEFKKEGMTFTVDQSNPMNTLMLNLLGSVYQFEREMMLERQREGIAKAKSVGKYKGRSLSVSTTEIIERLRQGMSIRKIASELGISTTTVQKIKKSVD</sequence>
<dbReference type="InterPro" id="IPR036162">
    <property type="entry name" value="Resolvase-like_N_sf"/>
</dbReference>
<dbReference type="InterPro" id="IPR050639">
    <property type="entry name" value="SSR_resolvase"/>
</dbReference>
<evidence type="ECO:0000256" key="1">
    <source>
        <dbReference type="ARBA" id="ARBA00009913"/>
    </source>
</evidence>
<keyword evidence="4" id="KW-0233">DNA recombination</keyword>
<evidence type="ECO:0000259" key="6">
    <source>
        <dbReference type="PROSITE" id="PS51736"/>
    </source>
</evidence>
<dbReference type="Pfam" id="PF13384">
    <property type="entry name" value="HTH_23"/>
    <property type="match status" value="1"/>
</dbReference>
<protein>
    <submittedName>
        <fullName evidence="7">Resolvase</fullName>
    </submittedName>
</protein>
<gene>
    <name evidence="7" type="ORF">GCM10025855_19830</name>
</gene>
<reference evidence="8" key="1">
    <citation type="journal article" date="2019" name="Int. J. Syst. Evol. Microbiol.">
        <title>The Global Catalogue of Microorganisms (GCM) 10K type strain sequencing project: providing services to taxonomists for standard genome sequencing and annotation.</title>
        <authorList>
            <consortium name="The Broad Institute Genomics Platform"/>
            <consortium name="The Broad Institute Genome Sequencing Center for Infectious Disease"/>
            <person name="Wu L."/>
            <person name="Ma J."/>
        </authorList>
    </citation>
    <scope>NUCLEOTIDE SEQUENCE [LARGE SCALE GENOMIC DNA]</scope>
    <source>
        <strain evidence="8">NBRC 102030</strain>
    </source>
</reference>
<evidence type="ECO:0000256" key="4">
    <source>
        <dbReference type="ARBA" id="ARBA00023172"/>
    </source>
</evidence>
<name>A0ABQ6J6I1_9GAMM</name>
<dbReference type="SMART" id="SM00857">
    <property type="entry name" value="Resolvase"/>
    <property type="match status" value="1"/>
</dbReference>
<evidence type="ECO:0000313" key="7">
    <source>
        <dbReference type="EMBL" id="GMA82450.1"/>
    </source>
</evidence>
<dbReference type="RefSeq" id="WP_220775070.1">
    <property type="nucleotide sequence ID" value="NZ_BPFC01000252.1"/>
</dbReference>